<evidence type="ECO:0000256" key="1">
    <source>
        <dbReference type="ARBA" id="ARBA00010062"/>
    </source>
</evidence>
<proteinExistence type="inferred from homology"/>
<keyword evidence="2" id="KW-0732">Signal</keyword>
<protein>
    <submittedName>
        <fullName evidence="4">ABC-type branched-subunit amino acid transport system substrate-binding protein</fullName>
    </submittedName>
</protein>
<dbReference type="PANTHER" id="PTHR47235:SF1">
    <property type="entry name" value="BLR6548 PROTEIN"/>
    <property type="match status" value="1"/>
</dbReference>
<dbReference type="OrthoDB" id="9802022at2"/>
<comment type="similarity">
    <text evidence="1">Belongs to the leucine-binding protein family.</text>
</comment>
<evidence type="ECO:0000313" key="4">
    <source>
        <dbReference type="EMBL" id="RKQ70276.1"/>
    </source>
</evidence>
<dbReference type="InterPro" id="IPR028081">
    <property type="entry name" value="Leu-bd"/>
</dbReference>
<dbReference type="Proteomes" id="UP000277424">
    <property type="component" value="Unassembled WGS sequence"/>
</dbReference>
<dbReference type="RefSeq" id="WP_121219974.1">
    <property type="nucleotide sequence ID" value="NZ_RBIG01000002.1"/>
</dbReference>
<evidence type="ECO:0000256" key="2">
    <source>
        <dbReference type="ARBA" id="ARBA00022729"/>
    </source>
</evidence>
<organism evidence="4 5">
    <name type="scientific">Oceanibaculum indicum</name>
    <dbReference type="NCBI Taxonomy" id="526216"/>
    <lineage>
        <taxon>Bacteria</taxon>
        <taxon>Pseudomonadati</taxon>
        <taxon>Pseudomonadota</taxon>
        <taxon>Alphaproteobacteria</taxon>
        <taxon>Rhodospirillales</taxon>
        <taxon>Oceanibaculaceae</taxon>
        <taxon>Oceanibaculum</taxon>
    </lineage>
</organism>
<evidence type="ECO:0000259" key="3">
    <source>
        <dbReference type="Pfam" id="PF13458"/>
    </source>
</evidence>
<comment type="caution">
    <text evidence="4">The sequence shown here is derived from an EMBL/GenBank/DDBJ whole genome shotgun (WGS) entry which is preliminary data.</text>
</comment>
<evidence type="ECO:0000313" key="5">
    <source>
        <dbReference type="Proteomes" id="UP000277424"/>
    </source>
</evidence>
<dbReference type="Gene3D" id="3.40.50.2300">
    <property type="match status" value="2"/>
</dbReference>
<gene>
    <name evidence="4" type="ORF">BCL74_2220</name>
</gene>
<dbReference type="EMBL" id="RBIG01000002">
    <property type="protein sequence ID" value="RKQ70276.1"/>
    <property type="molecule type" value="Genomic_DNA"/>
</dbReference>
<accession>A0A420WH25</accession>
<dbReference type="InterPro" id="IPR028082">
    <property type="entry name" value="Peripla_BP_I"/>
</dbReference>
<dbReference type="CDD" id="cd19978">
    <property type="entry name" value="PBP1_ABC_ligand_binding-like"/>
    <property type="match status" value="1"/>
</dbReference>
<sequence length="401" mass="42329">MRFVPKAAATVRGTVLGAVLGLGIIAASAAPALAAASGVYADRIVVGQSAALNGSVAELGMAMREGLLAAFKEANDAGGVKGRKIELMTKDDEYRADRALANAEELILTEGVFAMLGSVGTAPSLSAMQLANDMGIPFIGAFTGAPALRQPELDYVVNIRASYDQEAELWIERLTADLQAKRIAILYQDDAFGISGVRAVKKALEKHGLTLVAEGSYYRNTTAVKTALLTIRKANPEAVLIVGAYRPAAEFIKLSRSLGMDPRFVTTSFVGGEVFSQALAAQRTGVAVTQVMPLPQDESLPLVQQYQAAMMAVSDKARPDTVSLEGYVAGRLFLEVLRKIEGEPTQRAFIDTLYKVGSFDLGGFTLTFGKGDNQGSDTVTLTVIQDDGTVKKVESLAAAGG</sequence>
<dbReference type="PANTHER" id="PTHR47235">
    <property type="entry name" value="BLR6548 PROTEIN"/>
    <property type="match status" value="1"/>
</dbReference>
<feature type="domain" description="Leucine-binding protein" evidence="3">
    <location>
        <begin position="44"/>
        <end position="388"/>
    </location>
</feature>
<dbReference type="Pfam" id="PF13458">
    <property type="entry name" value="Peripla_BP_6"/>
    <property type="match status" value="1"/>
</dbReference>
<name>A0A420WH25_9PROT</name>
<dbReference type="SUPFAM" id="SSF53822">
    <property type="entry name" value="Periplasmic binding protein-like I"/>
    <property type="match status" value="1"/>
</dbReference>
<reference evidence="4 5" key="1">
    <citation type="submission" date="2018-10" db="EMBL/GenBank/DDBJ databases">
        <title>Comparative analysis of microorganisms from saline springs in Andes Mountain Range, Colombia.</title>
        <authorList>
            <person name="Rubin E."/>
        </authorList>
    </citation>
    <scope>NUCLEOTIDE SEQUENCE [LARGE SCALE GENOMIC DNA]</scope>
    <source>
        <strain evidence="4 5">USBA 36</strain>
    </source>
</reference>
<dbReference type="AlphaFoldDB" id="A0A420WH25"/>